<dbReference type="EMBL" id="BGZK01000509">
    <property type="protein sequence ID" value="GBP47758.1"/>
    <property type="molecule type" value="Genomic_DNA"/>
</dbReference>
<dbReference type="OrthoDB" id="7779135at2759"/>
<reference evidence="1 2" key="1">
    <citation type="journal article" date="2019" name="Commun. Biol.">
        <title>The bagworm genome reveals a unique fibroin gene that provides high tensile strength.</title>
        <authorList>
            <person name="Kono N."/>
            <person name="Nakamura H."/>
            <person name="Ohtoshi R."/>
            <person name="Tomita M."/>
            <person name="Numata K."/>
            <person name="Arakawa K."/>
        </authorList>
    </citation>
    <scope>NUCLEOTIDE SEQUENCE [LARGE SCALE GENOMIC DNA]</scope>
</reference>
<proteinExistence type="predicted"/>
<keyword evidence="2" id="KW-1185">Reference proteome</keyword>
<evidence type="ECO:0000313" key="1">
    <source>
        <dbReference type="EMBL" id="GBP47758.1"/>
    </source>
</evidence>
<dbReference type="AlphaFoldDB" id="A0A4C1W8R9"/>
<name>A0A4C1W8R9_EUMVA</name>
<evidence type="ECO:0000313" key="2">
    <source>
        <dbReference type="Proteomes" id="UP000299102"/>
    </source>
</evidence>
<organism evidence="1 2">
    <name type="scientific">Eumeta variegata</name>
    <name type="common">Bagworm moth</name>
    <name type="synonym">Eumeta japonica</name>
    <dbReference type="NCBI Taxonomy" id="151549"/>
    <lineage>
        <taxon>Eukaryota</taxon>
        <taxon>Metazoa</taxon>
        <taxon>Ecdysozoa</taxon>
        <taxon>Arthropoda</taxon>
        <taxon>Hexapoda</taxon>
        <taxon>Insecta</taxon>
        <taxon>Pterygota</taxon>
        <taxon>Neoptera</taxon>
        <taxon>Endopterygota</taxon>
        <taxon>Lepidoptera</taxon>
        <taxon>Glossata</taxon>
        <taxon>Ditrysia</taxon>
        <taxon>Tineoidea</taxon>
        <taxon>Psychidae</taxon>
        <taxon>Oiketicinae</taxon>
        <taxon>Eumeta</taxon>
    </lineage>
</organism>
<comment type="caution">
    <text evidence="1">The sequence shown here is derived from an EMBL/GenBank/DDBJ whole genome shotgun (WGS) entry which is preliminary data.</text>
</comment>
<gene>
    <name evidence="1" type="ORF">EVAR_24008_1</name>
</gene>
<accession>A0A4C1W8R9</accession>
<dbReference type="Proteomes" id="UP000299102">
    <property type="component" value="Unassembled WGS sequence"/>
</dbReference>
<protein>
    <submittedName>
        <fullName evidence="1">Uncharacterized protein</fullName>
    </submittedName>
</protein>
<sequence>MELRSWWTITERARSDNRCERKTEVTIRRTEFRASLVFELRNVKDLSLALFLVTRHLNLIFARTRLRAVALECPVVFPPSPPGDPSQTSGVVVGASGYGFVPPARKVNTDPDETSPH</sequence>